<dbReference type="OrthoDB" id="1431594at2"/>
<sequence>MKYFVLSLVASFLFIGTASAQNEGGFGLKGGLNYDANGKFYESAVSAAEKPDRNLGYHFGLFYQTGGTIYLKPELVYTATKSDYNSGKFKMQKIDAPVLVGVRLIKFLNVFAGPSFQYILDSEFDGITIDEVKNDFTVGLNFGVGFSLNKIGIDLRYERGFSKNEGTFATNNGLNVGRIDMRPDQLILSISLAL</sequence>
<dbReference type="InterPro" id="IPR025665">
    <property type="entry name" value="Beta-barrel_OMP_2"/>
</dbReference>
<reference evidence="3 4" key="1">
    <citation type="journal article" date="2008" name="Int. J. Syst. Evol. Microbiol.">
        <title>Bizionia argentinensis sp. nov., isolated from surface marine water in Antarctica.</title>
        <authorList>
            <person name="Bercovich A."/>
            <person name="Vazquez S.C."/>
            <person name="Yankilevich P."/>
            <person name="Coria S.H."/>
            <person name="Foti M."/>
            <person name="Hernandez E."/>
            <person name="Vidal A."/>
            <person name="Ruberto L."/>
            <person name="Melo C."/>
            <person name="Marenssi S."/>
            <person name="Criscuolo M."/>
            <person name="Memoli M."/>
            <person name="Arguelles M."/>
            <person name="Mac Cormack W.P."/>
        </authorList>
    </citation>
    <scope>NUCLEOTIDE SEQUENCE [LARGE SCALE GENOMIC DNA]</scope>
    <source>
        <strain evidence="3 4">JUB59</strain>
    </source>
</reference>
<keyword evidence="4" id="KW-1185">Reference proteome</keyword>
<evidence type="ECO:0000259" key="2">
    <source>
        <dbReference type="Pfam" id="PF13568"/>
    </source>
</evidence>
<organism evidence="3 4">
    <name type="scientific">Bizionia argentinensis JUB59</name>
    <dbReference type="NCBI Taxonomy" id="1046627"/>
    <lineage>
        <taxon>Bacteria</taxon>
        <taxon>Pseudomonadati</taxon>
        <taxon>Bacteroidota</taxon>
        <taxon>Flavobacteriia</taxon>
        <taxon>Flavobacteriales</taxon>
        <taxon>Flavobacteriaceae</taxon>
        <taxon>Bizionia</taxon>
    </lineage>
</organism>
<dbReference type="AlphaFoldDB" id="G2EGI5"/>
<dbReference type="EMBL" id="AFXZ01000057">
    <property type="protein sequence ID" value="EGV42447.1"/>
    <property type="molecule type" value="Genomic_DNA"/>
</dbReference>
<evidence type="ECO:0000313" key="3">
    <source>
        <dbReference type="EMBL" id="EGV42447.1"/>
    </source>
</evidence>
<dbReference type="STRING" id="1046627.BZARG_2921"/>
<dbReference type="Proteomes" id="UP000003730">
    <property type="component" value="Unassembled WGS sequence"/>
</dbReference>
<evidence type="ECO:0000313" key="4">
    <source>
        <dbReference type="Proteomes" id="UP000003730"/>
    </source>
</evidence>
<dbReference type="Pfam" id="PF13568">
    <property type="entry name" value="OMP_b-brl_2"/>
    <property type="match status" value="1"/>
</dbReference>
<dbReference type="eggNOG" id="COG3637">
    <property type="taxonomic scope" value="Bacteria"/>
</dbReference>
<feature type="chain" id="PRO_5003429207" evidence="1">
    <location>
        <begin position="21"/>
        <end position="194"/>
    </location>
</feature>
<proteinExistence type="predicted"/>
<gene>
    <name evidence="3" type="ORF">BZARG_2921</name>
</gene>
<dbReference type="RefSeq" id="WP_008639147.1">
    <property type="nucleotide sequence ID" value="NZ_AFXZ01000057.1"/>
</dbReference>
<feature type="signal peptide" evidence="1">
    <location>
        <begin position="1"/>
        <end position="20"/>
    </location>
</feature>
<protein>
    <submittedName>
        <fullName evidence="3">PorT family protein</fullName>
    </submittedName>
</protein>
<comment type="caution">
    <text evidence="3">The sequence shown here is derived from an EMBL/GenBank/DDBJ whole genome shotgun (WGS) entry which is preliminary data.</text>
</comment>
<keyword evidence="1" id="KW-0732">Signal</keyword>
<name>G2EGI5_9FLAO</name>
<evidence type="ECO:0000256" key="1">
    <source>
        <dbReference type="SAM" id="SignalP"/>
    </source>
</evidence>
<feature type="domain" description="Outer membrane protein beta-barrel" evidence="2">
    <location>
        <begin position="24"/>
        <end position="163"/>
    </location>
</feature>
<accession>G2EGI5</accession>
<dbReference type="PATRIC" id="fig|1046627.3.peg.2617"/>